<organism evidence="1 2">
    <name type="scientific">Faecalibacterium prausnitzii</name>
    <dbReference type="NCBI Taxonomy" id="853"/>
    <lineage>
        <taxon>Bacteria</taxon>
        <taxon>Bacillati</taxon>
        <taxon>Bacillota</taxon>
        <taxon>Clostridia</taxon>
        <taxon>Eubacteriales</taxon>
        <taxon>Oscillospiraceae</taxon>
        <taxon>Faecalibacterium</taxon>
    </lineage>
</organism>
<proteinExistence type="predicted"/>
<evidence type="ECO:0000313" key="1">
    <source>
        <dbReference type="EMBL" id="RGC06607.1"/>
    </source>
</evidence>
<dbReference type="Proteomes" id="UP000261079">
    <property type="component" value="Unassembled WGS sequence"/>
</dbReference>
<gene>
    <name evidence="1" type="ORF">DW905_04885</name>
</gene>
<name>A0A3E2V7S4_9FIRM</name>
<reference evidence="1 2" key="1">
    <citation type="submission" date="2018-08" db="EMBL/GenBank/DDBJ databases">
        <title>A genome reference for cultivated species of the human gut microbiota.</title>
        <authorList>
            <person name="Zou Y."/>
            <person name="Xue W."/>
            <person name="Luo G."/>
        </authorList>
    </citation>
    <scope>NUCLEOTIDE SEQUENCE [LARGE SCALE GENOMIC DNA]</scope>
    <source>
        <strain evidence="1 2">AM42-11AC</strain>
    </source>
</reference>
<dbReference type="EMBL" id="QVEZ01000002">
    <property type="protein sequence ID" value="RGC06607.1"/>
    <property type="molecule type" value="Genomic_DNA"/>
</dbReference>
<dbReference type="AlphaFoldDB" id="A0A3E2V7S4"/>
<evidence type="ECO:0000313" key="2">
    <source>
        <dbReference type="Proteomes" id="UP000261079"/>
    </source>
</evidence>
<comment type="caution">
    <text evidence="1">The sequence shown here is derived from an EMBL/GenBank/DDBJ whole genome shotgun (WGS) entry which is preliminary data.</text>
</comment>
<sequence length="65" mass="7389">MTAGEFNELAKQGRVWAKIVANFSGEYGLVEKISGLTNQFVRFRFKGKKCDTIISPENVMFEIED</sequence>
<accession>A0A3E2V7S4</accession>
<protein>
    <submittedName>
        <fullName evidence="1">Uncharacterized protein</fullName>
    </submittedName>
</protein>
<dbReference type="RefSeq" id="WP_117535352.1">
    <property type="nucleotide sequence ID" value="NZ_QVEZ01000002.1"/>
</dbReference>